<dbReference type="RefSeq" id="WP_145359144.1">
    <property type="nucleotide sequence ID" value="NZ_CP036265.1"/>
</dbReference>
<sequence length="379" mass="42618">MSAEPPLPDVAASSRALAEREPFPVSRAAGPWVWALAVLGLFLAVLPFYRYDAPAWDVLRVWWPYDPDGPRHPMDLPFHLRRDHPHPDPQRELEPTRLGVRVAAPPGGGAAIARHWRALEVRWNGPPFANVNDASHYDDQRTGDPYSMEGAPQEVKDWSLWESEPAWGVSVRRTFWGPGATLLPTEGRLAWKQLDLTVGIVWLLGPPLVWSLVRSVSFLRSARPPAEPSRWRLAARPWVGTFAAIGGGMLLLNGTWDTSGREHGPTIRDTRVTLVARRDRFSAIHPLFLRLTLDLPREARQTGVDVPSWVVGSRRWGFQADRRDSGRTLPGYAVFDHDDPRGGRPRVAFNLSLWYVLLPAALWSGVSLWRTRAGRMRPA</sequence>
<feature type="transmembrane region" description="Helical" evidence="1">
    <location>
        <begin position="233"/>
        <end position="252"/>
    </location>
</feature>
<reference evidence="2 3" key="1">
    <citation type="submission" date="2019-02" db="EMBL/GenBank/DDBJ databases">
        <title>Deep-cultivation of Planctomycetes and their phenomic and genomic characterization uncovers novel biology.</title>
        <authorList>
            <person name="Wiegand S."/>
            <person name="Jogler M."/>
            <person name="Boedeker C."/>
            <person name="Pinto D."/>
            <person name="Vollmers J."/>
            <person name="Rivas-Marin E."/>
            <person name="Kohn T."/>
            <person name="Peeters S.H."/>
            <person name="Heuer A."/>
            <person name="Rast P."/>
            <person name="Oberbeckmann S."/>
            <person name="Bunk B."/>
            <person name="Jeske O."/>
            <person name="Meyerdierks A."/>
            <person name="Storesund J.E."/>
            <person name="Kallscheuer N."/>
            <person name="Luecker S."/>
            <person name="Lage O.M."/>
            <person name="Pohl T."/>
            <person name="Merkel B.J."/>
            <person name="Hornburger P."/>
            <person name="Mueller R.-W."/>
            <person name="Bruemmer F."/>
            <person name="Labrenz M."/>
            <person name="Spormann A.M."/>
            <person name="Op den Camp H."/>
            <person name="Overmann J."/>
            <person name="Amann R."/>
            <person name="Jetten M.S.M."/>
            <person name="Mascher T."/>
            <person name="Medema M.H."/>
            <person name="Devos D.P."/>
            <person name="Kaster A.-K."/>
            <person name="Ovreas L."/>
            <person name="Rohde M."/>
            <person name="Galperin M.Y."/>
            <person name="Jogler C."/>
        </authorList>
    </citation>
    <scope>NUCLEOTIDE SEQUENCE [LARGE SCALE GENOMIC DNA]</scope>
    <source>
        <strain evidence="2 3">CA12</strain>
    </source>
</reference>
<feature type="transmembrane region" description="Helical" evidence="1">
    <location>
        <begin position="347"/>
        <end position="369"/>
    </location>
</feature>
<feature type="transmembrane region" description="Helical" evidence="1">
    <location>
        <begin position="32"/>
        <end position="51"/>
    </location>
</feature>
<dbReference type="Proteomes" id="UP000318741">
    <property type="component" value="Chromosome"/>
</dbReference>
<name>A0A517PAA1_9PLAN</name>
<proteinExistence type="predicted"/>
<dbReference type="EMBL" id="CP036265">
    <property type="protein sequence ID" value="QDT16303.1"/>
    <property type="molecule type" value="Genomic_DNA"/>
</dbReference>
<dbReference type="AlphaFoldDB" id="A0A517PAA1"/>
<protein>
    <submittedName>
        <fullName evidence="2">Uncharacterized protein</fullName>
    </submittedName>
</protein>
<keyword evidence="1" id="KW-0812">Transmembrane</keyword>
<evidence type="ECO:0000313" key="2">
    <source>
        <dbReference type="EMBL" id="QDT16303.1"/>
    </source>
</evidence>
<evidence type="ECO:0000313" key="3">
    <source>
        <dbReference type="Proteomes" id="UP000318741"/>
    </source>
</evidence>
<accession>A0A517PAA1</accession>
<keyword evidence="1" id="KW-0472">Membrane</keyword>
<gene>
    <name evidence="2" type="ORF">CA12_24040</name>
</gene>
<keyword evidence="1" id="KW-1133">Transmembrane helix</keyword>
<keyword evidence="3" id="KW-1185">Reference proteome</keyword>
<dbReference type="KEGG" id="acaf:CA12_24040"/>
<evidence type="ECO:0000256" key="1">
    <source>
        <dbReference type="SAM" id="Phobius"/>
    </source>
</evidence>
<organism evidence="2 3">
    <name type="scientific">Alienimonas californiensis</name>
    <dbReference type="NCBI Taxonomy" id="2527989"/>
    <lineage>
        <taxon>Bacteria</taxon>
        <taxon>Pseudomonadati</taxon>
        <taxon>Planctomycetota</taxon>
        <taxon>Planctomycetia</taxon>
        <taxon>Planctomycetales</taxon>
        <taxon>Planctomycetaceae</taxon>
        <taxon>Alienimonas</taxon>
    </lineage>
</organism>